<dbReference type="GO" id="GO:0008410">
    <property type="term" value="F:CoA-transferase activity"/>
    <property type="evidence" value="ECO:0007669"/>
    <property type="project" value="InterPro"/>
</dbReference>
<evidence type="ECO:0000313" key="1">
    <source>
        <dbReference type="EMBL" id="POW22162.1"/>
    </source>
</evidence>
<dbReference type="EMBL" id="PKSM01000013">
    <property type="protein sequence ID" value="POW22162.1"/>
    <property type="molecule type" value="Genomic_DNA"/>
</dbReference>
<dbReference type="Pfam" id="PF01144">
    <property type="entry name" value="CoA_trans"/>
    <property type="match status" value="1"/>
</dbReference>
<accession>A0A2S4WK93</accession>
<reference evidence="2" key="3">
    <citation type="journal article" date="2018" name="Mol. Plant Microbe Interact.">
        <title>Genome sequence resources for the wheat stripe rust pathogen (Puccinia striiformis f. sp. tritici) and the barley stripe rust pathogen (Puccinia striiformis f. sp. hordei).</title>
        <authorList>
            <person name="Xia C."/>
            <person name="Wang M."/>
            <person name="Yin C."/>
            <person name="Cornejo O.E."/>
            <person name="Hulbert S.H."/>
            <person name="Chen X."/>
        </authorList>
    </citation>
    <scope>NUCLEOTIDE SEQUENCE [LARGE SCALE GENOMIC DNA]</scope>
    <source>
        <strain evidence="2">93TX-2</strain>
    </source>
</reference>
<reference evidence="1 2" key="1">
    <citation type="submission" date="2017-12" db="EMBL/GenBank/DDBJ databases">
        <title>Gene loss provides genomic basis for host adaptation in cereal stripe rust fungi.</title>
        <authorList>
            <person name="Xia C."/>
        </authorList>
    </citation>
    <scope>NUCLEOTIDE SEQUENCE [LARGE SCALE GENOMIC DNA]</scope>
    <source>
        <strain evidence="1 2">93TX-2</strain>
    </source>
</reference>
<keyword evidence="2" id="KW-1185">Reference proteome</keyword>
<dbReference type="Gene3D" id="3.40.1080.10">
    <property type="entry name" value="Glutaconate Coenzyme A-transferase"/>
    <property type="match status" value="1"/>
</dbReference>
<organism evidence="1 2">
    <name type="scientific">Puccinia striiformis</name>
    <dbReference type="NCBI Taxonomy" id="27350"/>
    <lineage>
        <taxon>Eukaryota</taxon>
        <taxon>Fungi</taxon>
        <taxon>Dikarya</taxon>
        <taxon>Basidiomycota</taxon>
        <taxon>Pucciniomycotina</taxon>
        <taxon>Pucciniomycetes</taxon>
        <taxon>Pucciniales</taxon>
        <taxon>Pucciniaceae</taxon>
        <taxon>Puccinia</taxon>
    </lineage>
</organism>
<dbReference type="VEuPathDB" id="FungiDB:PSTT_05899"/>
<name>A0A2S4WK93_9BASI</name>
<dbReference type="Proteomes" id="UP000238274">
    <property type="component" value="Unassembled WGS sequence"/>
</dbReference>
<dbReference type="AlphaFoldDB" id="A0A2S4WK93"/>
<dbReference type="VEuPathDB" id="FungiDB:PSHT_01592"/>
<reference evidence="2" key="2">
    <citation type="journal article" date="2018" name="BMC Genomics">
        <title>Genomic insights into host adaptation between the wheat stripe rust pathogen (Puccinia striiformis f. sp. tritici) and the barley stripe rust pathogen (Puccinia striiformis f. sp. hordei).</title>
        <authorList>
            <person name="Xia C."/>
            <person name="Wang M."/>
            <person name="Yin C."/>
            <person name="Cornejo O.E."/>
            <person name="Hulbert S.H."/>
            <person name="Chen X."/>
        </authorList>
    </citation>
    <scope>NUCLEOTIDE SEQUENCE [LARGE SCALE GENOMIC DNA]</scope>
    <source>
        <strain evidence="2">93TX-2</strain>
    </source>
</reference>
<dbReference type="OrthoDB" id="1933379at2759"/>
<dbReference type="InterPro" id="IPR004165">
    <property type="entry name" value="CoA_trans_fam_I"/>
</dbReference>
<gene>
    <name evidence="1" type="ORF">PSHT_01592</name>
</gene>
<dbReference type="InterPro" id="IPR037171">
    <property type="entry name" value="NagB/RpiA_transferase-like"/>
</dbReference>
<evidence type="ECO:0000313" key="2">
    <source>
        <dbReference type="Proteomes" id="UP000238274"/>
    </source>
</evidence>
<dbReference type="SUPFAM" id="SSF100950">
    <property type="entry name" value="NagB/RpiA/CoA transferase-like"/>
    <property type="match status" value="1"/>
</dbReference>
<comment type="caution">
    <text evidence="1">The sequence shown here is derived from an EMBL/GenBank/DDBJ whole genome shotgun (WGS) entry which is preliminary data.</text>
</comment>
<sequence>MRYWQLVYHCYYTGFGLCGTPDTLIKAVAWWPEIKNLTLISNNAGIDKSGLALLWSNNQGDWWLHAGQQ</sequence>
<protein>
    <submittedName>
        <fullName evidence="1">Uncharacterized protein</fullName>
    </submittedName>
</protein>
<proteinExistence type="predicted"/>